<dbReference type="GO" id="GO:0004385">
    <property type="term" value="F:GMP kinase activity"/>
    <property type="evidence" value="ECO:0007669"/>
    <property type="project" value="UniProtKB-EC"/>
</dbReference>
<evidence type="ECO:0000256" key="4">
    <source>
        <dbReference type="ARBA" id="ARBA00022741"/>
    </source>
</evidence>
<dbReference type="Gene3D" id="3.40.50.300">
    <property type="entry name" value="P-loop containing nucleotide triphosphate hydrolases"/>
    <property type="match status" value="1"/>
</dbReference>
<evidence type="ECO:0000256" key="5">
    <source>
        <dbReference type="ARBA" id="ARBA00022777"/>
    </source>
</evidence>
<dbReference type="PROSITE" id="PS00856">
    <property type="entry name" value="GUANYLATE_KINASE_1"/>
    <property type="match status" value="1"/>
</dbReference>
<evidence type="ECO:0000313" key="9">
    <source>
        <dbReference type="Proteomes" id="UP000051574"/>
    </source>
</evidence>
<dbReference type="AlphaFoldDB" id="A0A0T6AZA7"/>
<dbReference type="FunFam" id="3.40.50.300:FF:000776">
    <property type="entry name" value="Guanylate kinase 2"/>
    <property type="match status" value="1"/>
</dbReference>
<evidence type="ECO:0000256" key="1">
    <source>
        <dbReference type="ARBA" id="ARBA00005790"/>
    </source>
</evidence>
<dbReference type="InterPro" id="IPR020590">
    <property type="entry name" value="Guanylate_kinase_CS"/>
</dbReference>
<keyword evidence="6" id="KW-0067">ATP-binding</keyword>
<dbReference type="InterPro" id="IPR027417">
    <property type="entry name" value="P-loop_NTPase"/>
</dbReference>
<reference evidence="8 9" key="1">
    <citation type="submission" date="2015-09" db="EMBL/GenBank/DDBJ databases">
        <title>Draft genome of the scarab beetle Oryctes borbonicus.</title>
        <authorList>
            <person name="Meyer J.M."/>
            <person name="Markov G.V."/>
            <person name="Baskaran P."/>
            <person name="Herrmann M."/>
            <person name="Sommer R.J."/>
            <person name="Roedelsperger C."/>
        </authorList>
    </citation>
    <scope>NUCLEOTIDE SEQUENCE [LARGE SCALE GENOMIC DNA]</scope>
    <source>
        <strain evidence="8">OB123</strain>
        <tissue evidence="8">Whole animal</tissue>
    </source>
</reference>
<dbReference type="InterPro" id="IPR008144">
    <property type="entry name" value="Guanylate_kin-like_dom"/>
</dbReference>
<dbReference type="PANTHER" id="PTHR23117:SF13">
    <property type="entry name" value="GUANYLATE KINASE"/>
    <property type="match status" value="1"/>
</dbReference>
<accession>A0A0T6AZA7</accession>
<dbReference type="SUPFAM" id="SSF52540">
    <property type="entry name" value="P-loop containing nucleoside triphosphate hydrolases"/>
    <property type="match status" value="1"/>
</dbReference>
<feature type="domain" description="Guanylate kinase-like" evidence="7">
    <location>
        <begin position="14"/>
        <end position="196"/>
    </location>
</feature>
<dbReference type="SMART" id="SM00072">
    <property type="entry name" value="GuKc"/>
    <property type="match status" value="1"/>
</dbReference>
<evidence type="ECO:0000313" key="8">
    <source>
        <dbReference type="EMBL" id="KRT80527.1"/>
    </source>
</evidence>
<name>A0A0T6AZA7_9SCAR</name>
<dbReference type="CDD" id="cd00071">
    <property type="entry name" value="GMPK"/>
    <property type="match status" value="1"/>
</dbReference>
<organism evidence="8 9">
    <name type="scientific">Oryctes borbonicus</name>
    <dbReference type="NCBI Taxonomy" id="1629725"/>
    <lineage>
        <taxon>Eukaryota</taxon>
        <taxon>Metazoa</taxon>
        <taxon>Ecdysozoa</taxon>
        <taxon>Arthropoda</taxon>
        <taxon>Hexapoda</taxon>
        <taxon>Insecta</taxon>
        <taxon>Pterygota</taxon>
        <taxon>Neoptera</taxon>
        <taxon>Endopterygota</taxon>
        <taxon>Coleoptera</taxon>
        <taxon>Polyphaga</taxon>
        <taxon>Scarabaeiformia</taxon>
        <taxon>Scarabaeidae</taxon>
        <taxon>Dynastinae</taxon>
        <taxon>Oryctes</taxon>
    </lineage>
</organism>
<gene>
    <name evidence="8" type="ORF">AMK59_8763</name>
</gene>
<dbReference type="GO" id="GO:0005829">
    <property type="term" value="C:cytosol"/>
    <property type="evidence" value="ECO:0007669"/>
    <property type="project" value="TreeGrafter"/>
</dbReference>
<evidence type="ECO:0000259" key="7">
    <source>
        <dbReference type="PROSITE" id="PS50052"/>
    </source>
</evidence>
<dbReference type="Pfam" id="PF00625">
    <property type="entry name" value="Guanylate_kin"/>
    <property type="match status" value="1"/>
</dbReference>
<dbReference type="EMBL" id="LJIG01022451">
    <property type="protein sequence ID" value="KRT80527.1"/>
    <property type="molecule type" value="Genomic_DNA"/>
</dbReference>
<proteinExistence type="inferred from homology"/>
<dbReference type="PANTHER" id="PTHR23117">
    <property type="entry name" value="GUANYLATE KINASE-RELATED"/>
    <property type="match status" value="1"/>
</dbReference>
<dbReference type="EC" id="2.7.4.8" evidence="2"/>
<keyword evidence="3" id="KW-0808">Transferase</keyword>
<protein>
    <recommendedName>
        <fullName evidence="2">guanylate kinase</fullName>
        <ecNumber evidence="2">2.7.4.8</ecNumber>
    </recommendedName>
</protein>
<dbReference type="PROSITE" id="PS50052">
    <property type="entry name" value="GUANYLATE_KINASE_2"/>
    <property type="match status" value="1"/>
</dbReference>
<evidence type="ECO:0000256" key="2">
    <source>
        <dbReference type="ARBA" id="ARBA00012961"/>
    </source>
</evidence>
<keyword evidence="4" id="KW-0547">Nucleotide-binding</keyword>
<dbReference type="OrthoDB" id="6334211at2759"/>
<comment type="similarity">
    <text evidence="1">Belongs to the guanylate kinase family.</text>
</comment>
<sequence>MLQFIRKMSNKIQQRPLILCGPSGSGKSTLLGKLMKEFPNRFGFCVSHTTRKPRPGESNGKHYHFTSREEMSNAIKNGEFIESAEFSGNIYGTSKKAVDCVLSDGKICILDIDVQGVKQVRNTDLNPWYVFLKPPSLEELEKRLKARKTETDASLKLRLDVASKEIEYGVQPGNFDLVVINDDLEHAYEQLKEFVDKNRILETDSALQEEKEIEDPIIG</sequence>
<dbReference type="NCBIfam" id="TIGR03263">
    <property type="entry name" value="guanyl_kin"/>
    <property type="match status" value="1"/>
</dbReference>
<dbReference type="GO" id="GO:0005524">
    <property type="term" value="F:ATP binding"/>
    <property type="evidence" value="ECO:0007669"/>
    <property type="project" value="UniProtKB-KW"/>
</dbReference>
<dbReference type="InterPro" id="IPR008145">
    <property type="entry name" value="GK/Ca_channel_bsu"/>
</dbReference>
<keyword evidence="9" id="KW-1185">Reference proteome</keyword>
<evidence type="ECO:0000256" key="6">
    <source>
        <dbReference type="ARBA" id="ARBA00022840"/>
    </source>
</evidence>
<keyword evidence="5" id="KW-0418">Kinase</keyword>
<dbReference type="InterPro" id="IPR017665">
    <property type="entry name" value="Guanylate_kinase"/>
</dbReference>
<dbReference type="Proteomes" id="UP000051574">
    <property type="component" value="Unassembled WGS sequence"/>
</dbReference>
<evidence type="ECO:0000256" key="3">
    <source>
        <dbReference type="ARBA" id="ARBA00022679"/>
    </source>
</evidence>
<comment type="caution">
    <text evidence="8">The sequence shown here is derived from an EMBL/GenBank/DDBJ whole genome shotgun (WGS) entry which is preliminary data.</text>
</comment>